<dbReference type="Gene3D" id="6.20.250.60">
    <property type="match status" value="1"/>
</dbReference>
<dbReference type="CDD" id="cd02859">
    <property type="entry name" value="E_set_AMPKbeta_like_N"/>
    <property type="match status" value="1"/>
</dbReference>
<dbReference type="Pfam" id="PF04739">
    <property type="entry name" value="AMPKBI"/>
    <property type="match status" value="1"/>
</dbReference>
<dbReference type="SMART" id="SM01010">
    <property type="entry name" value="AMPKBI"/>
    <property type="match status" value="1"/>
</dbReference>
<dbReference type="InterPro" id="IPR006828">
    <property type="entry name" value="ASC_dom"/>
</dbReference>
<dbReference type="InterPro" id="IPR032640">
    <property type="entry name" value="AMPK1_CBM"/>
</dbReference>
<comment type="similarity">
    <text evidence="1">Belongs to the 5'-AMP-activated protein kinase beta subunit family.</text>
</comment>
<organism evidence="4 5">
    <name type="scientific">Salix udensis</name>
    <dbReference type="NCBI Taxonomy" id="889485"/>
    <lineage>
        <taxon>Eukaryota</taxon>
        <taxon>Viridiplantae</taxon>
        <taxon>Streptophyta</taxon>
        <taxon>Embryophyta</taxon>
        <taxon>Tracheophyta</taxon>
        <taxon>Spermatophyta</taxon>
        <taxon>Magnoliopsida</taxon>
        <taxon>eudicotyledons</taxon>
        <taxon>Gunneridae</taxon>
        <taxon>Pentapetalae</taxon>
        <taxon>rosids</taxon>
        <taxon>fabids</taxon>
        <taxon>Malpighiales</taxon>
        <taxon>Salicaceae</taxon>
        <taxon>Saliceae</taxon>
        <taxon>Salix</taxon>
    </lineage>
</organism>
<feature type="domain" description="Association with the SNF1 complex (ASC)" evidence="3">
    <location>
        <begin position="170"/>
        <end position="258"/>
    </location>
</feature>
<sequence length="260" mass="28936">MGNVSGKNEGEGTTSSGVKYGGEEGKEFVVHGRAAPTSYHSQGVYAEAEPMVHSPTHNPGGYLQPPLFAPQDPMAPLPRSGEITQVPNYALVPNTTDFRGNPCRGQGKDFVIMKMLPAGVYHYRFIVDENLRHVPDLPWERDDLGSAYNILDLQEYVPEALESLSEFESSPSPDSSYNNESLKDNDFGKHPPDIPPQLQLTPLSEQSSATDSYQLQRRPRHAVLNHLYIQNNRGEPVALGSTNRFLQKYVTVVLYKPTRR</sequence>
<dbReference type="PANTHER" id="PTHR46316">
    <property type="entry name" value="SNF1-RELATED PROTEIN KINASE REGULATORY SUBUNIT BETA-1"/>
    <property type="match status" value="1"/>
</dbReference>
<dbReference type="Proteomes" id="UP001162972">
    <property type="component" value="Chromosome 14"/>
</dbReference>
<feature type="compositionally biased region" description="Low complexity" evidence="2">
    <location>
        <begin position="162"/>
        <end position="180"/>
    </location>
</feature>
<dbReference type="InterPro" id="IPR037256">
    <property type="entry name" value="ASC_dom_sf"/>
</dbReference>
<reference evidence="4 5" key="1">
    <citation type="journal article" date="2023" name="Int. J. Mol. Sci.">
        <title>De Novo Assembly and Annotation of 11 Diverse Shrub Willow (Salix) Genomes Reveals Novel Gene Organization in Sex-Linked Regions.</title>
        <authorList>
            <person name="Hyden B."/>
            <person name="Feng K."/>
            <person name="Yates T.B."/>
            <person name="Jawdy S."/>
            <person name="Cereghino C."/>
            <person name="Smart L.B."/>
            <person name="Muchero W."/>
        </authorList>
    </citation>
    <scope>NUCLEOTIDE SEQUENCE [LARGE SCALE GENOMIC DNA]</scope>
    <source>
        <tissue evidence="4">Shoot tip</tissue>
    </source>
</reference>
<dbReference type="GO" id="GO:0009507">
    <property type="term" value="C:chloroplast"/>
    <property type="evidence" value="ECO:0007669"/>
    <property type="project" value="UniProtKB-ARBA"/>
</dbReference>
<feature type="region of interest" description="Disordered" evidence="2">
    <location>
        <begin position="162"/>
        <end position="211"/>
    </location>
</feature>
<accession>A0AAD6JBC9</accession>
<evidence type="ECO:0000256" key="1">
    <source>
        <dbReference type="ARBA" id="ARBA00010926"/>
    </source>
</evidence>
<dbReference type="InterPro" id="IPR043554">
    <property type="entry name" value="KINB"/>
</dbReference>
<dbReference type="Pfam" id="PF16561">
    <property type="entry name" value="AMPK1_CBM"/>
    <property type="match status" value="1"/>
</dbReference>
<dbReference type="InterPro" id="IPR013783">
    <property type="entry name" value="Ig-like_fold"/>
</dbReference>
<comment type="caution">
    <text evidence="4">The sequence shown here is derived from an EMBL/GenBank/DDBJ whole genome shotgun (WGS) entry which is preliminary data.</text>
</comment>
<feature type="compositionally biased region" description="Polar residues" evidence="2">
    <location>
        <begin position="198"/>
        <end position="211"/>
    </location>
</feature>
<proteinExistence type="inferred from homology"/>
<dbReference type="SUPFAM" id="SSF160219">
    <property type="entry name" value="AMPKBI-like"/>
    <property type="match status" value="1"/>
</dbReference>
<feature type="compositionally biased region" description="Basic and acidic residues" evidence="2">
    <location>
        <begin position="181"/>
        <end position="192"/>
    </location>
</feature>
<feature type="region of interest" description="Disordered" evidence="2">
    <location>
        <begin position="1"/>
        <end position="24"/>
    </location>
</feature>
<evidence type="ECO:0000259" key="3">
    <source>
        <dbReference type="SMART" id="SM01010"/>
    </source>
</evidence>
<protein>
    <recommendedName>
        <fullName evidence="3">Association with the SNF1 complex (ASC) domain-containing protein</fullName>
    </recommendedName>
</protein>
<gene>
    <name evidence="4" type="ORF">OIU84_016807</name>
</gene>
<dbReference type="InterPro" id="IPR014756">
    <property type="entry name" value="Ig_E-set"/>
</dbReference>
<evidence type="ECO:0000313" key="5">
    <source>
        <dbReference type="Proteomes" id="UP001162972"/>
    </source>
</evidence>
<dbReference type="EMBL" id="JAPFFJ010000019">
    <property type="protein sequence ID" value="KAJ6401473.1"/>
    <property type="molecule type" value="Genomic_DNA"/>
</dbReference>
<dbReference type="PANTHER" id="PTHR46316:SF6">
    <property type="entry name" value="ASSOCIATION WITH THE SNF1 COMPLEX (ASC) DOMAIN-CONTAINING PROTEIN"/>
    <property type="match status" value="1"/>
</dbReference>
<name>A0AAD6JBC9_9ROSI</name>
<dbReference type="AlphaFoldDB" id="A0AAD6JBC9"/>
<evidence type="ECO:0000256" key="2">
    <source>
        <dbReference type="SAM" id="MobiDB-lite"/>
    </source>
</evidence>
<dbReference type="SUPFAM" id="SSF81296">
    <property type="entry name" value="E set domains"/>
    <property type="match status" value="1"/>
</dbReference>
<evidence type="ECO:0000313" key="4">
    <source>
        <dbReference type="EMBL" id="KAJ6401473.1"/>
    </source>
</evidence>
<dbReference type="Gene3D" id="2.60.40.10">
    <property type="entry name" value="Immunoglobulins"/>
    <property type="match status" value="1"/>
</dbReference>
<keyword evidence="5" id="KW-1185">Reference proteome</keyword>